<sequence>MFLAYIVVADVSVLVPMIEVETVDIEADGRLAQEGMALALAIVANKAAQTTVASFDRKKHHSEIGESAVDSD</sequence>
<gene>
    <name evidence="1" type="ORF">L484_026845</name>
</gene>
<keyword evidence="2" id="KW-1185">Reference proteome</keyword>
<protein>
    <submittedName>
        <fullName evidence="1">Uncharacterized protein</fullName>
    </submittedName>
</protein>
<dbReference type="AlphaFoldDB" id="W9R5W9"/>
<accession>W9R5W9</accession>
<evidence type="ECO:0000313" key="2">
    <source>
        <dbReference type="Proteomes" id="UP000030645"/>
    </source>
</evidence>
<organism evidence="1 2">
    <name type="scientific">Morus notabilis</name>
    <dbReference type="NCBI Taxonomy" id="981085"/>
    <lineage>
        <taxon>Eukaryota</taxon>
        <taxon>Viridiplantae</taxon>
        <taxon>Streptophyta</taxon>
        <taxon>Embryophyta</taxon>
        <taxon>Tracheophyta</taxon>
        <taxon>Spermatophyta</taxon>
        <taxon>Magnoliopsida</taxon>
        <taxon>eudicotyledons</taxon>
        <taxon>Gunneridae</taxon>
        <taxon>Pentapetalae</taxon>
        <taxon>rosids</taxon>
        <taxon>fabids</taxon>
        <taxon>Rosales</taxon>
        <taxon>Moraceae</taxon>
        <taxon>Moreae</taxon>
        <taxon>Morus</taxon>
    </lineage>
</organism>
<evidence type="ECO:0000313" key="1">
    <source>
        <dbReference type="EMBL" id="EXB73684.1"/>
    </source>
</evidence>
<proteinExistence type="predicted"/>
<dbReference type="EMBL" id="KE344640">
    <property type="protein sequence ID" value="EXB73684.1"/>
    <property type="molecule type" value="Genomic_DNA"/>
</dbReference>
<dbReference type="Proteomes" id="UP000030645">
    <property type="component" value="Unassembled WGS sequence"/>
</dbReference>
<name>W9R5W9_9ROSA</name>
<reference evidence="2" key="1">
    <citation type="submission" date="2013-01" db="EMBL/GenBank/DDBJ databases">
        <title>Draft Genome Sequence of a Mulberry Tree, Morus notabilis C.K. Schneid.</title>
        <authorList>
            <person name="He N."/>
            <person name="Zhao S."/>
        </authorList>
    </citation>
    <scope>NUCLEOTIDE SEQUENCE</scope>
</reference>